<evidence type="ECO:0000256" key="1">
    <source>
        <dbReference type="ARBA" id="ARBA00004442"/>
    </source>
</evidence>
<evidence type="ECO:0000313" key="10">
    <source>
        <dbReference type="EMBL" id="MDY7229518.1"/>
    </source>
</evidence>
<sequence>MHTLPVLLLLLAAAPPSLEASASPAAADAHEPALELMTPPAPQVVLTTWEEALARLRARSVEVLLALSQLELAGAQARLALSPLLPNVSATASAQERLAGQGSLTVDGGGSIPVGGDDEGPRPTSPLLSLRASATQSVIDVPAWYRLSAARSRERAAEASAQDTWRRVLREFARSLVAIVSAERAVEINRAALALAQARHQLTLESERLGVGRKLDTLRTARDLEVTHAELLSSVESLRRAREGLGLALGANTEVGLASGFRLEGLRDSLATLCHPLWGTPRSDLVAAQQEVQAAESSVGGARTEFVPALGLQSTVTAITVDPGFARVNSWNIVALLELPLWDGGARGATVRAERANLSLAEQRLESVRRALELELSQARRGVALAEALRRAAERSREAASQTEVLTREAFREGVGTSLELVQSAVELREAERTLVLRELELVQARVEALMAEAACAL</sequence>
<dbReference type="Gene3D" id="1.20.1600.10">
    <property type="entry name" value="Outer membrane efflux proteins (OEP)"/>
    <property type="match status" value="1"/>
</dbReference>
<evidence type="ECO:0000256" key="2">
    <source>
        <dbReference type="ARBA" id="ARBA00007613"/>
    </source>
</evidence>
<feature type="region of interest" description="Disordered" evidence="8">
    <location>
        <begin position="99"/>
        <end position="125"/>
    </location>
</feature>
<evidence type="ECO:0000256" key="4">
    <source>
        <dbReference type="ARBA" id="ARBA00022452"/>
    </source>
</evidence>
<dbReference type="Proteomes" id="UP001291309">
    <property type="component" value="Unassembled WGS sequence"/>
</dbReference>
<keyword evidence="9" id="KW-0732">Signal</keyword>
<reference evidence="10 11" key="1">
    <citation type="submission" date="2023-12" db="EMBL/GenBank/DDBJ databases">
        <title>the genome sequence of Hyalangium sp. s54d21.</title>
        <authorList>
            <person name="Zhang X."/>
        </authorList>
    </citation>
    <scope>NUCLEOTIDE SEQUENCE [LARGE SCALE GENOMIC DNA]</scope>
    <source>
        <strain evidence="11">s54d21</strain>
    </source>
</reference>
<keyword evidence="7" id="KW-0998">Cell outer membrane</keyword>
<keyword evidence="6" id="KW-0472">Membrane</keyword>
<feature type="signal peptide" evidence="9">
    <location>
        <begin position="1"/>
        <end position="22"/>
    </location>
</feature>
<keyword evidence="4" id="KW-1134">Transmembrane beta strand</keyword>
<dbReference type="PANTHER" id="PTHR30026">
    <property type="entry name" value="OUTER MEMBRANE PROTEIN TOLC"/>
    <property type="match status" value="1"/>
</dbReference>
<evidence type="ECO:0000256" key="3">
    <source>
        <dbReference type="ARBA" id="ARBA00022448"/>
    </source>
</evidence>
<comment type="subcellular location">
    <subcellularLocation>
        <location evidence="1">Cell outer membrane</location>
    </subcellularLocation>
</comment>
<comment type="similarity">
    <text evidence="2">Belongs to the outer membrane factor (OMF) (TC 1.B.17) family.</text>
</comment>
<gene>
    <name evidence="10" type="ORF">SYV04_24205</name>
</gene>
<organism evidence="10 11">
    <name type="scientific">Hyalangium rubrum</name>
    <dbReference type="NCBI Taxonomy" id="3103134"/>
    <lineage>
        <taxon>Bacteria</taxon>
        <taxon>Pseudomonadati</taxon>
        <taxon>Myxococcota</taxon>
        <taxon>Myxococcia</taxon>
        <taxon>Myxococcales</taxon>
        <taxon>Cystobacterineae</taxon>
        <taxon>Archangiaceae</taxon>
        <taxon>Hyalangium</taxon>
    </lineage>
</organism>
<dbReference type="Pfam" id="PF02321">
    <property type="entry name" value="OEP"/>
    <property type="match status" value="1"/>
</dbReference>
<dbReference type="InterPro" id="IPR003423">
    <property type="entry name" value="OMP_efflux"/>
</dbReference>
<keyword evidence="11" id="KW-1185">Reference proteome</keyword>
<evidence type="ECO:0000256" key="5">
    <source>
        <dbReference type="ARBA" id="ARBA00022692"/>
    </source>
</evidence>
<evidence type="ECO:0000256" key="6">
    <source>
        <dbReference type="ARBA" id="ARBA00023136"/>
    </source>
</evidence>
<accession>A0ABU5H7V3</accession>
<evidence type="ECO:0000256" key="8">
    <source>
        <dbReference type="SAM" id="MobiDB-lite"/>
    </source>
</evidence>
<feature type="chain" id="PRO_5045568406" evidence="9">
    <location>
        <begin position="23"/>
        <end position="458"/>
    </location>
</feature>
<dbReference type="InterPro" id="IPR051906">
    <property type="entry name" value="TolC-like"/>
</dbReference>
<evidence type="ECO:0000313" key="11">
    <source>
        <dbReference type="Proteomes" id="UP001291309"/>
    </source>
</evidence>
<dbReference type="PANTHER" id="PTHR30026:SF20">
    <property type="entry name" value="OUTER MEMBRANE PROTEIN TOLC"/>
    <property type="match status" value="1"/>
</dbReference>
<protein>
    <submittedName>
        <fullName evidence="10">TolC family protein</fullName>
    </submittedName>
</protein>
<keyword evidence="3" id="KW-0813">Transport</keyword>
<name>A0ABU5H7V3_9BACT</name>
<dbReference type="RefSeq" id="WP_321548239.1">
    <property type="nucleotide sequence ID" value="NZ_JAXIVS010000008.1"/>
</dbReference>
<evidence type="ECO:0000256" key="9">
    <source>
        <dbReference type="SAM" id="SignalP"/>
    </source>
</evidence>
<proteinExistence type="inferred from homology"/>
<comment type="caution">
    <text evidence="10">The sequence shown here is derived from an EMBL/GenBank/DDBJ whole genome shotgun (WGS) entry which is preliminary data.</text>
</comment>
<keyword evidence="5" id="KW-0812">Transmembrane</keyword>
<dbReference type="EMBL" id="JAXIVS010000008">
    <property type="protein sequence ID" value="MDY7229518.1"/>
    <property type="molecule type" value="Genomic_DNA"/>
</dbReference>
<evidence type="ECO:0000256" key="7">
    <source>
        <dbReference type="ARBA" id="ARBA00023237"/>
    </source>
</evidence>
<dbReference type="SUPFAM" id="SSF56954">
    <property type="entry name" value="Outer membrane efflux proteins (OEP)"/>
    <property type="match status" value="1"/>
</dbReference>